<keyword evidence="4 6" id="KW-1133">Transmembrane helix</keyword>
<reference evidence="8" key="2">
    <citation type="submission" date="2015-01" db="EMBL/GenBank/DDBJ databases">
        <title>Evolutionary Origins and Diversification of the Mycorrhizal Mutualists.</title>
        <authorList>
            <consortium name="DOE Joint Genome Institute"/>
            <consortium name="Mycorrhizal Genomics Consortium"/>
            <person name="Kohler A."/>
            <person name="Kuo A."/>
            <person name="Nagy L.G."/>
            <person name="Floudas D."/>
            <person name="Copeland A."/>
            <person name="Barry K.W."/>
            <person name="Cichocki N."/>
            <person name="Veneault-Fourrey C."/>
            <person name="LaButti K."/>
            <person name="Lindquist E.A."/>
            <person name="Lipzen A."/>
            <person name="Lundell T."/>
            <person name="Morin E."/>
            <person name="Murat C."/>
            <person name="Riley R."/>
            <person name="Ohm R."/>
            <person name="Sun H."/>
            <person name="Tunlid A."/>
            <person name="Henrissat B."/>
            <person name="Grigoriev I.V."/>
            <person name="Hibbett D.S."/>
            <person name="Martin F."/>
        </authorList>
    </citation>
    <scope>NUCLEOTIDE SEQUENCE [LARGE SCALE GENOMIC DNA]</scope>
    <source>
        <strain evidence="8">MAFF 305830</strain>
    </source>
</reference>
<feature type="transmembrane region" description="Helical" evidence="6">
    <location>
        <begin position="161"/>
        <end position="181"/>
    </location>
</feature>
<organism evidence="7 8">
    <name type="scientific">Serendipita vermifera MAFF 305830</name>
    <dbReference type="NCBI Taxonomy" id="933852"/>
    <lineage>
        <taxon>Eukaryota</taxon>
        <taxon>Fungi</taxon>
        <taxon>Dikarya</taxon>
        <taxon>Basidiomycota</taxon>
        <taxon>Agaricomycotina</taxon>
        <taxon>Agaricomycetes</taxon>
        <taxon>Sebacinales</taxon>
        <taxon>Serendipitaceae</taxon>
        <taxon>Serendipita</taxon>
    </lineage>
</organism>
<evidence type="ECO:0000256" key="3">
    <source>
        <dbReference type="ARBA" id="ARBA00022692"/>
    </source>
</evidence>
<reference evidence="7 8" key="1">
    <citation type="submission" date="2014-04" db="EMBL/GenBank/DDBJ databases">
        <authorList>
            <consortium name="DOE Joint Genome Institute"/>
            <person name="Kuo A."/>
            <person name="Zuccaro A."/>
            <person name="Kohler A."/>
            <person name="Nagy L.G."/>
            <person name="Floudas D."/>
            <person name="Copeland A."/>
            <person name="Barry K.W."/>
            <person name="Cichocki N."/>
            <person name="Veneault-Fourrey C."/>
            <person name="LaButti K."/>
            <person name="Lindquist E.A."/>
            <person name="Lipzen A."/>
            <person name="Lundell T."/>
            <person name="Morin E."/>
            <person name="Murat C."/>
            <person name="Sun H."/>
            <person name="Tunlid A."/>
            <person name="Henrissat B."/>
            <person name="Grigoriev I.V."/>
            <person name="Hibbett D.S."/>
            <person name="Martin F."/>
            <person name="Nordberg H.P."/>
            <person name="Cantor M.N."/>
            <person name="Hua S.X."/>
        </authorList>
    </citation>
    <scope>NUCLEOTIDE SEQUENCE [LARGE SCALE GENOMIC DNA]</scope>
    <source>
        <strain evidence="7 8">MAFF 305830</strain>
    </source>
</reference>
<dbReference type="AlphaFoldDB" id="A0A0C2XED7"/>
<evidence type="ECO:0000256" key="4">
    <source>
        <dbReference type="ARBA" id="ARBA00022989"/>
    </source>
</evidence>
<dbReference type="STRING" id="933852.A0A0C2XED7"/>
<feature type="transmembrane region" description="Helical" evidence="6">
    <location>
        <begin position="235"/>
        <end position="256"/>
    </location>
</feature>
<feature type="transmembrane region" description="Helical" evidence="6">
    <location>
        <begin position="96"/>
        <end position="116"/>
    </location>
</feature>
<dbReference type="OrthoDB" id="5963193at2759"/>
<feature type="transmembrane region" description="Helical" evidence="6">
    <location>
        <begin position="304"/>
        <end position="323"/>
    </location>
</feature>
<evidence type="ECO:0000256" key="1">
    <source>
        <dbReference type="ARBA" id="ARBA00004141"/>
    </source>
</evidence>
<keyword evidence="5 6" id="KW-0472">Membrane</keyword>
<comment type="similarity">
    <text evidence="2">Belongs to the TDE1 family.</text>
</comment>
<feature type="transmembrane region" description="Helical" evidence="6">
    <location>
        <begin position="12"/>
        <end position="34"/>
    </location>
</feature>
<dbReference type="InterPro" id="IPR005016">
    <property type="entry name" value="TDE1/TMS"/>
</dbReference>
<dbReference type="GO" id="GO:0016020">
    <property type="term" value="C:membrane"/>
    <property type="evidence" value="ECO:0007669"/>
    <property type="project" value="UniProtKB-SubCell"/>
</dbReference>
<dbReference type="EMBL" id="KN824298">
    <property type="protein sequence ID" value="KIM27477.1"/>
    <property type="molecule type" value="Genomic_DNA"/>
</dbReference>
<comment type="subcellular location">
    <subcellularLocation>
        <location evidence="1">Membrane</location>
        <topology evidence="1">Multi-pass membrane protein</topology>
    </subcellularLocation>
</comment>
<keyword evidence="8" id="KW-1185">Reference proteome</keyword>
<evidence type="ECO:0000256" key="6">
    <source>
        <dbReference type="SAM" id="Phobius"/>
    </source>
</evidence>
<dbReference type="PANTHER" id="PTHR10383">
    <property type="entry name" value="SERINE INCORPORATOR"/>
    <property type="match status" value="1"/>
</dbReference>
<keyword evidence="3 6" id="KW-0812">Transmembrane</keyword>
<gene>
    <name evidence="7" type="ORF">M408DRAFT_329936</name>
</gene>
<accession>A0A0C2XED7</accession>
<dbReference type="HOGENOM" id="CLU_029574_2_0_1"/>
<evidence type="ECO:0008006" key="9">
    <source>
        <dbReference type="Google" id="ProtNLM"/>
    </source>
</evidence>
<dbReference type="PANTHER" id="PTHR10383:SF9">
    <property type="entry name" value="SERINE INCORPORATOR, ISOFORM F"/>
    <property type="match status" value="1"/>
</dbReference>
<feature type="transmembrane region" description="Helical" evidence="6">
    <location>
        <begin position="202"/>
        <end position="229"/>
    </location>
</feature>
<evidence type="ECO:0000256" key="5">
    <source>
        <dbReference type="ARBA" id="ARBA00023136"/>
    </source>
</evidence>
<evidence type="ECO:0000256" key="2">
    <source>
        <dbReference type="ARBA" id="ARBA00006665"/>
    </source>
</evidence>
<feature type="transmembrane region" description="Helical" evidence="6">
    <location>
        <begin position="46"/>
        <end position="66"/>
    </location>
</feature>
<feature type="transmembrane region" description="Helical" evidence="6">
    <location>
        <begin position="428"/>
        <end position="450"/>
    </location>
</feature>
<sequence>MGALLSIPLAGTLGGVATSALTGCAFCFTAKAASMAFKSCNCNSSIATRVGFALIFSLNSLLAWLMKTPWAINQIRKLTLNYISLCTSNNCHGTLAIHRICFALSLFHFILSGALVNIRSTTNRRAEIQNGWWGPKVVVWILLVVLSFLIPDAFFVFWGNWVALAGATIFILIGLVLLIDFAHSFTEMCLEKWENSMDGSNLWQYILVGSTFALYGATIALTVVMYVFFAGEGCTLNRFFITFNLILAFLITLLCVSPAVQEANPKSGLAQASMVAAYCTYLVLSAVGNHTHETCNPLHKRAGAAQTTTVIIGGVFTFLAIAYSTTRAATQSKAFTAGRKKNAAIALDDSGELGGVSVIRTQPTPKDTPRYQALVAAVEAGAIPASALNDRTLYADGDNDSDDEGDASGVYGEERDDERVAVRYNYSWFHIIFAMAAMYVAMLLTDWHIIKHTSDPSPEDGDSTIYIGRSDVAMWMRIVSSWISVLLYSWSLLAPVVMPDRFGDLD</sequence>
<feature type="transmembrane region" description="Helical" evidence="6">
    <location>
        <begin position="479"/>
        <end position="498"/>
    </location>
</feature>
<protein>
    <recommendedName>
        <fullName evidence="9">TMS membrane protein/tumor differentially expressed protein</fullName>
    </recommendedName>
</protein>
<evidence type="ECO:0000313" key="8">
    <source>
        <dbReference type="Proteomes" id="UP000054097"/>
    </source>
</evidence>
<evidence type="ECO:0000313" key="7">
    <source>
        <dbReference type="EMBL" id="KIM27477.1"/>
    </source>
</evidence>
<dbReference type="Pfam" id="PF03348">
    <property type="entry name" value="Serinc"/>
    <property type="match status" value="1"/>
</dbReference>
<feature type="transmembrane region" description="Helical" evidence="6">
    <location>
        <begin position="137"/>
        <end position="155"/>
    </location>
</feature>
<proteinExistence type="inferred from homology"/>
<dbReference type="Proteomes" id="UP000054097">
    <property type="component" value="Unassembled WGS sequence"/>
</dbReference>
<feature type="transmembrane region" description="Helical" evidence="6">
    <location>
        <begin position="268"/>
        <end position="284"/>
    </location>
</feature>
<name>A0A0C2XED7_SERVB</name>